<sequence>MASALSPLGDWRVMNVQQVLTGLVVNVWTDHRGYVVTVKRRITSSTLAGGSIDYETDTYEQLTEEEARAVLEQVAFGLLPGRECAAQPSLFDFA</sequence>
<proteinExistence type="predicted"/>
<dbReference type="AlphaFoldDB" id="A0A0H5Q8F1"/>
<dbReference type="EMBL" id="LN854193">
    <property type="protein sequence ID" value="CRY97685.1"/>
    <property type="molecule type" value="Genomic_DNA"/>
</dbReference>
<accession>A0A0H5Q8F1</accession>
<evidence type="ECO:0000313" key="1">
    <source>
        <dbReference type="EMBL" id="CRY97685.1"/>
    </source>
</evidence>
<name>A0A0H5Q8F1_9ZZZZ</name>
<reference evidence="1" key="1">
    <citation type="submission" date="2015-06" db="EMBL/GenBank/DDBJ databases">
        <authorList>
            <person name="Joergensen T."/>
        </authorList>
    </citation>
    <scope>NUCLEOTIDE SEQUENCE</scope>
    <source>
        <strain evidence="1">RGFK1690</strain>
    </source>
</reference>
<reference evidence="1" key="2">
    <citation type="submission" date="2015-07" db="EMBL/GenBank/DDBJ databases">
        <title>Plasmids, circular viruses and viroids from rat gut.</title>
        <authorList>
            <person name="Jorgensen T.J."/>
            <person name="Hansen M.A."/>
            <person name="Xu Z."/>
            <person name="Tabak M.A."/>
            <person name="Sorensen S.J."/>
            <person name="Hansen L.H."/>
        </authorList>
    </citation>
    <scope>NUCLEOTIDE SEQUENCE</scope>
    <source>
        <strain evidence="1">RGFK1690</strain>
    </source>
</reference>
<organism evidence="1">
    <name type="scientific">uncultured prokaryote</name>
    <dbReference type="NCBI Taxonomy" id="198431"/>
    <lineage>
        <taxon>unclassified sequences</taxon>
        <taxon>environmental samples</taxon>
    </lineage>
</organism>
<protein>
    <submittedName>
        <fullName evidence="1">Uncharacterized protein</fullName>
    </submittedName>
</protein>